<keyword evidence="1" id="KW-0808">Transferase</keyword>
<protein>
    <submittedName>
        <fullName evidence="1">Protein kinase-like domain protein</fullName>
    </submittedName>
</protein>
<dbReference type="AlphaFoldDB" id="A0A162ICF8"/>
<proteinExistence type="predicted"/>
<dbReference type="STRING" id="1081104.A0A162ICF8"/>
<dbReference type="RefSeq" id="XP_018701145.1">
    <property type="nucleotide sequence ID" value="XM_018851659.1"/>
</dbReference>
<dbReference type="GO" id="GO:0016301">
    <property type="term" value="F:kinase activity"/>
    <property type="evidence" value="ECO:0007669"/>
    <property type="project" value="UniProtKB-KW"/>
</dbReference>
<evidence type="ECO:0000313" key="2">
    <source>
        <dbReference type="Proteomes" id="UP000076744"/>
    </source>
</evidence>
<organism evidence="1 2">
    <name type="scientific">Cordyceps fumosorosea (strain ARSEF 2679)</name>
    <name type="common">Isaria fumosorosea</name>
    <dbReference type="NCBI Taxonomy" id="1081104"/>
    <lineage>
        <taxon>Eukaryota</taxon>
        <taxon>Fungi</taxon>
        <taxon>Dikarya</taxon>
        <taxon>Ascomycota</taxon>
        <taxon>Pezizomycotina</taxon>
        <taxon>Sordariomycetes</taxon>
        <taxon>Hypocreomycetidae</taxon>
        <taxon>Hypocreales</taxon>
        <taxon>Cordycipitaceae</taxon>
        <taxon>Cordyceps</taxon>
    </lineage>
</organism>
<name>A0A162ICF8_CORFA</name>
<dbReference type="OrthoDB" id="4062651at2759"/>
<keyword evidence="1" id="KW-0418">Kinase</keyword>
<dbReference type="Gene3D" id="1.10.510.10">
    <property type="entry name" value="Transferase(Phosphotransferase) domain 1"/>
    <property type="match status" value="1"/>
</dbReference>
<comment type="caution">
    <text evidence="1">The sequence shown here is derived from an EMBL/GenBank/DDBJ whole genome shotgun (WGS) entry which is preliminary data.</text>
</comment>
<dbReference type="GeneID" id="30024348"/>
<dbReference type="EMBL" id="AZHB01000026">
    <property type="protein sequence ID" value="OAA55135.1"/>
    <property type="molecule type" value="Genomic_DNA"/>
</dbReference>
<gene>
    <name evidence="1" type="ORF">ISF_08056</name>
</gene>
<dbReference type="InterPro" id="IPR011009">
    <property type="entry name" value="Kinase-like_dom_sf"/>
</dbReference>
<evidence type="ECO:0000313" key="1">
    <source>
        <dbReference type="EMBL" id="OAA55135.1"/>
    </source>
</evidence>
<reference evidence="1 2" key="1">
    <citation type="journal article" date="2016" name="Genome Biol. Evol.">
        <title>Divergent and convergent evolution of fungal pathogenicity.</title>
        <authorList>
            <person name="Shang Y."/>
            <person name="Xiao G."/>
            <person name="Zheng P."/>
            <person name="Cen K."/>
            <person name="Zhan S."/>
            <person name="Wang C."/>
        </authorList>
    </citation>
    <scope>NUCLEOTIDE SEQUENCE [LARGE SCALE GENOMIC DNA]</scope>
    <source>
        <strain evidence="1 2">ARSEF 2679</strain>
    </source>
</reference>
<keyword evidence="2" id="KW-1185">Reference proteome</keyword>
<dbReference type="SUPFAM" id="SSF56112">
    <property type="entry name" value="Protein kinase-like (PK-like)"/>
    <property type="match status" value="1"/>
</dbReference>
<sequence>MDQSLTQRFDLPPKWSVIDFSYSLRHSYAKFVVMCNHVRYVVHASDLALASAPDLRDKFLFFLDVAEHDTLNGYTIDHFYTWALAPLLPILRAAHQDAPPGSQAATLRDVLHAPITEYALEAEFGRLLLRPAAEENLDAYLMFGARLPAELCGPWPAYLPSHLRLDPRDDRAAVPRRVFLPSGAPAFFLLADALRAHARMRASALVPSVRVARLIGLVRDEDATVSGMLLTYVEGATGSLARAAEAGPGPGAAPERLRRRWSEQVMRTVHSLHQSGLVWGDARPKNVVIDGENNAWLVGFGGGYAAGWVPKELAGTVDGDLAALKRIIDYTEEGPPIESS</sequence>
<dbReference type="Proteomes" id="UP000076744">
    <property type="component" value="Unassembled WGS sequence"/>
</dbReference>
<accession>A0A162ICF8</accession>